<dbReference type="Proteomes" id="UP000051887">
    <property type="component" value="Unassembled WGS sequence"/>
</dbReference>
<dbReference type="GO" id="GO:0000160">
    <property type="term" value="P:phosphorelay signal transduction system"/>
    <property type="evidence" value="ECO:0007669"/>
    <property type="project" value="UniProtKB-KW"/>
</dbReference>
<evidence type="ECO:0000259" key="3">
    <source>
        <dbReference type="PROSITE" id="PS50894"/>
    </source>
</evidence>
<dbReference type="Gene3D" id="1.20.120.160">
    <property type="entry name" value="HPT domain"/>
    <property type="match status" value="1"/>
</dbReference>
<dbReference type="InterPro" id="IPR036641">
    <property type="entry name" value="HPT_dom_sf"/>
</dbReference>
<name>A0A0P1G0H6_9RHOB</name>
<dbReference type="PROSITE" id="PS50894">
    <property type="entry name" value="HPT"/>
    <property type="match status" value="1"/>
</dbReference>
<dbReference type="SUPFAM" id="SSF47226">
    <property type="entry name" value="Histidine-containing phosphotransfer domain, HPT domain"/>
    <property type="match status" value="1"/>
</dbReference>
<keyword evidence="1" id="KW-0902">Two-component regulatory system</keyword>
<reference evidence="5 7" key="1">
    <citation type="submission" date="2015-09" db="EMBL/GenBank/DDBJ databases">
        <authorList>
            <consortium name="Swine Surveillance"/>
        </authorList>
    </citation>
    <scope>NUCLEOTIDE SEQUENCE [LARGE SCALE GENOMIC DNA]</scope>
    <source>
        <strain evidence="5 7">5120</strain>
    </source>
</reference>
<dbReference type="Proteomes" id="UP000051086">
    <property type="component" value="Unassembled WGS sequence"/>
</dbReference>
<organism evidence="5 7">
    <name type="scientific">Thalassovita autumnalis</name>
    <dbReference type="NCBI Taxonomy" id="2072972"/>
    <lineage>
        <taxon>Bacteria</taxon>
        <taxon>Pseudomonadati</taxon>
        <taxon>Pseudomonadota</taxon>
        <taxon>Alphaproteobacteria</taxon>
        <taxon>Rhodobacterales</taxon>
        <taxon>Roseobacteraceae</taxon>
        <taxon>Thalassovita</taxon>
    </lineage>
</organism>
<dbReference type="EMBL" id="CYSB01000026">
    <property type="protein sequence ID" value="CUH66376.1"/>
    <property type="molecule type" value="Genomic_DNA"/>
</dbReference>
<gene>
    <name evidence="4" type="ORF">TL5118_01721</name>
    <name evidence="5" type="ORF">TL5120_02423</name>
</gene>
<sequence>MINWERVQELYTELGAAEFSEVMEQLLDELHPIVEKLQAPDPLTVEADLHRLKSAAMNLGFADLADKCREVERHVQGLNTLHLKDTQEAAAPLHALLQCFDRSISVFDGEWSVHVAA</sequence>
<evidence type="ECO:0000256" key="1">
    <source>
        <dbReference type="ARBA" id="ARBA00023012"/>
    </source>
</evidence>
<feature type="modified residue" description="Phosphohistidine" evidence="2">
    <location>
        <position position="50"/>
    </location>
</feature>
<evidence type="ECO:0000313" key="7">
    <source>
        <dbReference type="Proteomes" id="UP000051887"/>
    </source>
</evidence>
<dbReference type="RefSeq" id="WP_165590033.1">
    <property type="nucleotide sequence ID" value="NZ_CYSB01000026.1"/>
</dbReference>
<dbReference type="Pfam" id="PF01627">
    <property type="entry name" value="Hpt"/>
    <property type="match status" value="1"/>
</dbReference>
<accession>A0A0P1G0H6</accession>
<evidence type="ECO:0000256" key="2">
    <source>
        <dbReference type="PROSITE-ProRule" id="PRU00110"/>
    </source>
</evidence>
<evidence type="ECO:0000313" key="4">
    <source>
        <dbReference type="EMBL" id="CUH66376.1"/>
    </source>
</evidence>
<feature type="domain" description="HPt" evidence="3">
    <location>
        <begin position="8"/>
        <end position="110"/>
    </location>
</feature>
<dbReference type="GO" id="GO:0004672">
    <property type="term" value="F:protein kinase activity"/>
    <property type="evidence" value="ECO:0007669"/>
    <property type="project" value="UniProtKB-ARBA"/>
</dbReference>
<reference evidence="4 6" key="2">
    <citation type="submission" date="2015-09" db="EMBL/GenBank/DDBJ databases">
        <authorList>
            <person name="Rodrigo-Torres L."/>
            <person name="Arahal D.R."/>
        </authorList>
    </citation>
    <scope>NUCLEOTIDE SEQUENCE [LARGE SCALE GENOMIC DNA]</scope>
    <source>
        <strain evidence="4 6">CECT 5118</strain>
    </source>
</reference>
<keyword evidence="2" id="KW-0597">Phosphoprotein</keyword>
<proteinExistence type="predicted"/>
<dbReference type="InterPro" id="IPR008207">
    <property type="entry name" value="Sig_transdc_His_kin_Hpt_dom"/>
</dbReference>
<dbReference type="AlphaFoldDB" id="A0A0P1G0H6"/>
<evidence type="ECO:0000313" key="6">
    <source>
        <dbReference type="Proteomes" id="UP000051086"/>
    </source>
</evidence>
<protein>
    <submittedName>
        <fullName evidence="5">Hpt domain protein</fullName>
    </submittedName>
</protein>
<keyword evidence="6" id="KW-1185">Reference proteome</keyword>
<dbReference type="EMBL" id="CYSC01000033">
    <property type="protein sequence ID" value="CUH72630.1"/>
    <property type="molecule type" value="Genomic_DNA"/>
</dbReference>
<evidence type="ECO:0000313" key="5">
    <source>
        <dbReference type="EMBL" id="CUH72630.1"/>
    </source>
</evidence>